<comment type="subcellular location">
    <subcellularLocation>
        <location evidence="1">Plastid</location>
    </subcellularLocation>
</comment>
<evidence type="ECO:0000256" key="1">
    <source>
        <dbReference type="ARBA" id="ARBA00004474"/>
    </source>
</evidence>
<dbReference type="AlphaFoldDB" id="A0A7S3NHT6"/>
<name>A0A7S3NHT6_9STRA</name>
<dbReference type="NCBIfam" id="NF001099">
    <property type="entry name" value="PRK00132.1"/>
    <property type="match status" value="1"/>
</dbReference>
<dbReference type="InterPro" id="IPR023035">
    <property type="entry name" value="Ribosomal_uS9_bac/plastid"/>
</dbReference>
<comment type="similarity">
    <text evidence="2 5">Belongs to the universal ribosomal protein uS9 family.</text>
</comment>
<dbReference type="GO" id="GO:0022627">
    <property type="term" value="C:cytosolic small ribosomal subunit"/>
    <property type="evidence" value="ECO:0007669"/>
    <property type="project" value="TreeGrafter"/>
</dbReference>
<sequence>MRLVSLIRACRVIGNVNTPFSSWKKSFSAIAQGINTSNLNENESEQQSTRLEQKTKTPIVYVKKVDELGRAYGTGGRKCAVARVWIYPGTGRFTVNSMSLIEYFPRIAHCEHIIEPFHCTETSCDFDVYSTTKGGGKSGQAGALRLGIARALQNYNPSFRPRLKQFGLLTRDSRIVERKKPGLKKARKAKQWVKR</sequence>
<keyword evidence="3 5" id="KW-0689">Ribosomal protein</keyword>
<evidence type="ECO:0000256" key="4">
    <source>
        <dbReference type="ARBA" id="ARBA00023274"/>
    </source>
</evidence>
<dbReference type="InterPro" id="IPR000754">
    <property type="entry name" value="Ribosomal_uS9"/>
</dbReference>
<gene>
    <name evidence="6" type="ORF">ALAG00032_LOCUS2449</name>
</gene>
<dbReference type="EMBL" id="HBIJ01003508">
    <property type="protein sequence ID" value="CAE0361716.1"/>
    <property type="molecule type" value="Transcribed_RNA"/>
</dbReference>
<reference evidence="6" key="1">
    <citation type="submission" date="2021-01" db="EMBL/GenBank/DDBJ databases">
        <authorList>
            <person name="Corre E."/>
            <person name="Pelletier E."/>
            <person name="Niang G."/>
            <person name="Scheremetjew M."/>
            <person name="Finn R."/>
            <person name="Kale V."/>
            <person name="Holt S."/>
            <person name="Cochrane G."/>
            <person name="Meng A."/>
            <person name="Brown T."/>
            <person name="Cohen L."/>
        </authorList>
    </citation>
    <scope>NUCLEOTIDE SEQUENCE</scope>
    <source>
        <strain evidence="6">CCMP1510</strain>
    </source>
</reference>
<keyword evidence="4 5" id="KW-0687">Ribonucleoprotein</keyword>
<evidence type="ECO:0000313" key="6">
    <source>
        <dbReference type="EMBL" id="CAE0361716.1"/>
    </source>
</evidence>
<dbReference type="Gene3D" id="3.30.230.10">
    <property type="match status" value="1"/>
</dbReference>
<dbReference type="PANTHER" id="PTHR21569:SF1">
    <property type="entry name" value="SMALL RIBOSOMAL SUBUNIT PROTEIN US9M"/>
    <property type="match status" value="1"/>
</dbReference>
<protein>
    <recommendedName>
        <fullName evidence="7">30S ribosomal protein S9, chloroplastic</fullName>
    </recommendedName>
</protein>
<dbReference type="GO" id="GO:0009536">
    <property type="term" value="C:plastid"/>
    <property type="evidence" value="ECO:0007669"/>
    <property type="project" value="UniProtKB-SubCell"/>
</dbReference>
<evidence type="ECO:0000256" key="5">
    <source>
        <dbReference type="RuleBase" id="RU003815"/>
    </source>
</evidence>
<dbReference type="PANTHER" id="PTHR21569">
    <property type="entry name" value="RIBOSOMAL PROTEIN S9"/>
    <property type="match status" value="1"/>
</dbReference>
<dbReference type="FunFam" id="3.30.230.10:FF:000001">
    <property type="entry name" value="30S ribosomal protein S9"/>
    <property type="match status" value="1"/>
</dbReference>
<dbReference type="PROSITE" id="PS00360">
    <property type="entry name" value="RIBOSOMAL_S9"/>
    <property type="match status" value="1"/>
</dbReference>
<organism evidence="6">
    <name type="scientific">Aureoumbra lagunensis</name>
    <dbReference type="NCBI Taxonomy" id="44058"/>
    <lineage>
        <taxon>Eukaryota</taxon>
        <taxon>Sar</taxon>
        <taxon>Stramenopiles</taxon>
        <taxon>Ochrophyta</taxon>
        <taxon>Pelagophyceae</taxon>
        <taxon>Pelagomonadales</taxon>
        <taxon>Aureoumbra</taxon>
    </lineage>
</organism>
<evidence type="ECO:0000256" key="3">
    <source>
        <dbReference type="ARBA" id="ARBA00022980"/>
    </source>
</evidence>
<dbReference type="HAMAP" id="MF_00532_B">
    <property type="entry name" value="Ribosomal_uS9_B"/>
    <property type="match status" value="1"/>
</dbReference>
<dbReference type="InterPro" id="IPR020568">
    <property type="entry name" value="Ribosomal_Su5_D2-typ_SF"/>
</dbReference>
<dbReference type="SUPFAM" id="SSF54211">
    <property type="entry name" value="Ribosomal protein S5 domain 2-like"/>
    <property type="match status" value="1"/>
</dbReference>
<dbReference type="InterPro" id="IPR014721">
    <property type="entry name" value="Ribsml_uS5_D2-typ_fold_subgr"/>
</dbReference>
<dbReference type="GO" id="GO:0006412">
    <property type="term" value="P:translation"/>
    <property type="evidence" value="ECO:0007669"/>
    <property type="project" value="InterPro"/>
</dbReference>
<evidence type="ECO:0008006" key="7">
    <source>
        <dbReference type="Google" id="ProtNLM"/>
    </source>
</evidence>
<dbReference type="Pfam" id="PF00380">
    <property type="entry name" value="Ribosomal_S9"/>
    <property type="match status" value="1"/>
</dbReference>
<evidence type="ECO:0000256" key="2">
    <source>
        <dbReference type="ARBA" id="ARBA00005251"/>
    </source>
</evidence>
<proteinExistence type="inferred from homology"/>
<accession>A0A7S3NHT6</accession>
<dbReference type="GO" id="GO:0003723">
    <property type="term" value="F:RNA binding"/>
    <property type="evidence" value="ECO:0007669"/>
    <property type="project" value="TreeGrafter"/>
</dbReference>
<dbReference type="InterPro" id="IPR020574">
    <property type="entry name" value="Ribosomal_uS9_CS"/>
</dbReference>
<dbReference type="GO" id="GO:0003735">
    <property type="term" value="F:structural constituent of ribosome"/>
    <property type="evidence" value="ECO:0007669"/>
    <property type="project" value="InterPro"/>
</dbReference>